<dbReference type="GO" id="GO:0006508">
    <property type="term" value="P:proteolysis"/>
    <property type="evidence" value="ECO:0007669"/>
    <property type="project" value="UniProtKB-KW"/>
</dbReference>
<sequence length="315" mass="35197">MVDRAKWGEKGGKSANDMLPLSRRESNRDKLPDVTFISDHDLSLPTLTTDSVYEPYRLQLLEGLHLRDADWTFISVNTEEQGAWPAVEGEFIVIGDCKNTPQEIEILPAMLVNNPGSLVLWLHCTHPPTYLPKGQIIAEIIPTWGPNNKQEIPVVCPVQAITEERPQVACEFSVGGEALQIMGLLDTGVYVTIVPAKYWPSHWALQDVAGHVHGVGGIKLAKQSKSVVQIKGPRGQLANIRPFVLNYKEPLLGRDLITQWVGKIDIPDPSQDFLTAVAGKRPTQKLNWLMDSPVWVEQWPLSKQKLKVLEELVEE</sequence>
<reference evidence="6 7" key="1">
    <citation type="submission" date="2018-07" db="EMBL/GenBank/DDBJ databases">
        <title>A high quality draft genome assembly of the barn swallow (H. rustica rustica).</title>
        <authorList>
            <person name="Formenti G."/>
            <person name="Chiara M."/>
            <person name="Poveda L."/>
            <person name="Francoijs K.-J."/>
            <person name="Bonisoli-Alquati A."/>
            <person name="Canova L."/>
            <person name="Gianfranceschi L."/>
            <person name="Horner D.S."/>
            <person name="Saino N."/>
        </authorList>
    </citation>
    <scope>NUCLEOTIDE SEQUENCE [LARGE SCALE GENOMIC DNA]</scope>
    <source>
        <strain evidence="6">Chelidonia</strain>
        <tissue evidence="6">Blood</tissue>
    </source>
</reference>
<name>A0A3M0KQT2_HIRRU</name>
<keyword evidence="2" id="KW-0064">Aspartyl protease</keyword>
<dbReference type="Pfam" id="PF00077">
    <property type="entry name" value="RVP"/>
    <property type="match status" value="1"/>
</dbReference>
<dbReference type="Proteomes" id="UP000269221">
    <property type="component" value="Unassembled WGS sequence"/>
</dbReference>
<dbReference type="EMBL" id="QRBI01000104">
    <property type="protein sequence ID" value="RMC15619.1"/>
    <property type="molecule type" value="Genomic_DNA"/>
</dbReference>
<evidence type="ECO:0000256" key="3">
    <source>
        <dbReference type="ARBA" id="ARBA00022801"/>
    </source>
</evidence>
<evidence type="ECO:0000256" key="2">
    <source>
        <dbReference type="ARBA" id="ARBA00022750"/>
    </source>
</evidence>
<dbReference type="SUPFAM" id="SSF50630">
    <property type="entry name" value="Acid proteases"/>
    <property type="match status" value="1"/>
</dbReference>
<keyword evidence="1" id="KW-0645">Protease</keyword>
<feature type="compositionally biased region" description="Basic and acidic residues" evidence="4">
    <location>
        <begin position="1"/>
        <end position="12"/>
    </location>
</feature>
<proteinExistence type="predicted"/>
<dbReference type="AlphaFoldDB" id="A0A3M0KQT2"/>
<evidence type="ECO:0000256" key="4">
    <source>
        <dbReference type="SAM" id="MobiDB-lite"/>
    </source>
</evidence>
<dbReference type="PROSITE" id="PS50175">
    <property type="entry name" value="ASP_PROT_RETROV"/>
    <property type="match status" value="1"/>
</dbReference>
<dbReference type="OrthoDB" id="9809460at2759"/>
<dbReference type="PANTHER" id="PTHR19422:SF123">
    <property type="entry name" value="RT1 CLASS I, LOCUS CE15"/>
    <property type="match status" value="1"/>
</dbReference>
<dbReference type="InterPro" id="IPR021109">
    <property type="entry name" value="Peptidase_aspartic_dom_sf"/>
</dbReference>
<organism evidence="6 7">
    <name type="scientific">Hirundo rustica rustica</name>
    <dbReference type="NCBI Taxonomy" id="333673"/>
    <lineage>
        <taxon>Eukaryota</taxon>
        <taxon>Metazoa</taxon>
        <taxon>Chordata</taxon>
        <taxon>Craniata</taxon>
        <taxon>Vertebrata</taxon>
        <taxon>Euteleostomi</taxon>
        <taxon>Archelosauria</taxon>
        <taxon>Archosauria</taxon>
        <taxon>Dinosauria</taxon>
        <taxon>Saurischia</taxon>
        <taxon>Theropoda</taxon>
        <taxon>Coelurosauria</taxon>
        <taxon>Aves</taxon>
        <taxon>Neognathae</taxon>
        <taxon>Neoaves</taxon>
        <taxon>Telluraves</taxon>
        <taxon>Australaves</taxon>
        <taxon>Passeriformes</taxon>
        <taxon>Sylvioidea</taxon>
        <taxon>Hirundinidae</taxon>
        <taxon>Hirundo</taxon>
    </lineage>
</organism>
<evidence type="ECO:0000313" key="6">
    <source>
        <dbReference type="EMBL" id="RMC15619.1"/>
    </source>
</evidence>
<dbReference type="Gene3D" id="2.40.70.10">
    <property type="entry name" value="Acid Proteases"/>
    <property type="match status" value="1"/>
</dbReference>
<evidence type="ECO:0000256" key="1">
    <source>
        <dbReference type="ARBA" id="ARBA00022670"/>
    </source>
</evidence>
<comment type="caution">
    <text evidence="6">The sequence shown here is derived from an EMBL/GenBank/DDBJ whole genome shotgun (WGS) entry which is preliminary data.</text>
</comment>
<dbReference type="InterPro" id="IPR001995">
    <property type="entry name" value="Peptidase_A2_cat"/>
</dbReference>
<feature type="domain" description="Peptidase A2" evidence="5">
    <location>
        <begin position="181"/>
        <end position="256"/>
    </location>
</feature>
<keyword evidence="7" id="KW-1185">Reference proteome</keyword>
<evidence type="ECO:0000313" key="7">
    <source>
        <dbReference type="Proteomes" id="UP000269221"/>
    </source>
</evidence>
<dbReference type="InterPro" id="IPR051592">
    <property type="entry name" value="HERV-K_Pro_peptidase_A2"/>
</dbReference>
<accession>A0A3M0KQT2</accession>
<gene>
    <name evidence="6" type="ORF">DUI87_07821</name>
</gene>
<keyword evidence="3" id="KW-0378">Hydrolase</keyword>
<dbReference type="PANTHER" id="PTHR19422">
    <property type="entry name" value="GAG RETROVIRAL POLYPROTEIN"/>
    <property type="match status" value="1"/>
</dbReference>
<dbReference type="GO" id="GO:0004190">
    <property type="term" value="F:aspartic-type endopeptidase activity"/>
    <property type="evidence" value="ECO:0007669"/>
    <property type="project" value="UniProtKB-KW"/>
</dbReference>
<evidence type="ECO:0000259" key="5">
    <source>
        <dbReference type="PROSITE" id="PS50175"/>
    </source>
</evidence>
<protein>
    <recommendedName>
        <fullName evidence="5">Peptidase A2 domain-containing protein</fullName>
    </recommendedName>
</protein>
<feature type="region of interest" description="Disordered" evidence="4">
    <location>
        <begin position="1"/>
        <end position="24"/>
    </location>
</feature>
<dbReference type="InterPro" id="IPR018061">
    <property type="entry name" value="Retropepsins"/>
</dbReference>